<dbReference type="RefSeq" id="WP_086574852.1">
    <property type="nucleotide sequence ID" value="NZ_NGFP01000093.1"/>
</dbReference>
<evidence type="ECO:0000313" key="1">
    <source>
        <dbReference type="EMBL" id="OUC94920.1"/>
    </source>
</evidence>
<dbReference type="AlphaFoldDB" id="A0A243RJ60"/>
<keyword evidence="2" id="KW-1185">Reference proteome</keyword>
<evidence type="ECO:0000313" key="2">
    <source>
        <dbReference type="Proteomes" id="UP000194761"/>
    </source>
</evidence>
<proteinExistence type="predicted"/>
<comment type="caution">
    <text evidence="1">The sequence shown here is derived from an EMBL/GenBank/DDBJ whole genome shotgun (WGS) entry which is preliminary data.</text>
</comment>
<sequence>MRHDEKAGPTRLHRLDHWLYRGGRPNRLARAINRVWATVFAAGVLQPDRMVTLQVPGRRTGRVISFPLVVADYQGERYLVAMLGQNTNWVHNVRAAGGRAVLRHGRSEAVRLDEVDTGARAPILRRYLACSPGGRTHLPVAPQAPLEEFERVAAEYPVFRITPDRSAAPPASGR</sequence>
<dbReference type="InterPro" id="IPR012349">
    <property type="entry name" value="Split_barrel_FMN-bd"/>
</dbReference>
<dbReference type="InterPro" id="IPR004378">
    <property type="entry name" value="F420H2_quin_Rdtase"/>
</dbReference>
<accession>A0A243RJ60</accession>
<dbReference type="EMBL" id="NGFP01000093">
    <property type="protein sequence ID" value="OUC94920.1"/>
    <property type="molecule type" value="Genomic_DNA"/>
</dbReference>
<dbReference type="Gene3D" id="2.30.110.10">
    <property type="entry name" value="Electron Transport, Fmn-binding Protein, Chain A"/>
    <property type="match status" value="1"/>
</dbReference>
<organism evidence="1 2">
    <name type="scientific">Streptosporangium minutum</name>
    <dbReference type="NCBI Taxonomy" id="569862"/>
    <lineage>
        <taxon>Bacteria</taxon>
        <taxon>Bacillati</taxon>
        <taxon>Actinomycetota</taxon>
        <taxon>Actinomycetes</taxon>
        <taxon>Streptosporangiales</taxon>
        <taxon>Streptosporangiaceae</taxon>
        <taxon>Streptosporangium</taxon>
    </lineage>
</organism>
<dbReference type="Pfam" id="PF04075">
    <property type="entry name" value="F420H2_quin_red"/>
    <property type="match status" value="1"/>
</dbReference>
<name>A0A243RJ60_9ACTN</name>
<reference evidence="1 2" key="1">
    <citation type="submission" date="2017-05" db="EMBL/GenBank/DDBJ databases">
        <title>Biotechnological potential of actinobacteria isolated from South African environments.</title>
        <authorList>
            <person name="Le Roes-Hill M."/>
            <person name="Prins A."/>
            <person name="Durrell K.A."/>
        </authorList>
    </citation>
    <scope>NUCLEOTIDE SEQUENCE [LARGE SCALE GENOMIC DNA]</scope>
    <source>
        <strain evidence="1">M26</strain>
    </source>
</reference>
<dbReference type="GO" id="GO:0016491">
    <property type="term" value="F:oxidoreductase activity"/>
    <property type="evidence" value="ECO:0007669"/>
    <property type="project" value="InterPro"/>
</dbReference>
<dbReference type="Proteomes" id="UP000194761">
    <property type="component" value="Unassembled WGS sequence"/>
</dbReference>
<protein>
    <submittedName>
        <fullName evidence="1">Nitroreductase family deazaflavin-dependent oxidoreductase</fullName>
    </submittedName>
</protein>
<gene>
    <name evidence="1" type="ORF">CA984_20650</name>
</gene>